<dbReference type="InterPro" id="IPR050312">
    <property type="entry name" value="IolE/XylAMocC-like"/>
</dbReference>
<protein>
    <submittedName>
        <fullName evidence="2">Sugar phosphate isomerase/epimerase family protein</fullName>
    </submittedName>
</protein>
<name>A0ABW4RZ07_9ACTN</name>
<dbReference type="SUPFAM" id="SSF51658">
    <property type="entry name" value="Xylose isomerase-like"/>
    <property type="match status" value="1"/>
</dbReference>
<dbReference type="RefSeq" id="WP_343875558.1">
    <property type="nucleotide sequence ID" value="NZ_BAAAIX010000033.1"/>
</dbReference>
<proteinExistence type="predicted"/>
<dbReference type="InterPro" id="IPR036237">
    <property type="entry name" value="Xyl_isomerase-like_sf"/>
</dbReference>
<dbReference type="InterPro" id="IPR013022">
    <property type="entry name" value="Xyl_isomerase-like_TIM-brl"/>
</dbReference>
<evidence type="ECO:0000313" key="2">
    <source>
        <dbReference type="EMBL" id="MFD1891264.1"/>
    </source>
</evidence>
<gene>
    <name evidence="2" type="ORF">ACFSCS_13890</name>
</gene>
<accession>A0ABW4RZ07</accession>
<evidence type="ECO:0000259" key="1">
    <source>
        <dbReference type="Pfam" id="PF01261"/>
    </source>
</evidence>
<keyword evidence="2" id="KW-0413">Isomerase</keyword>
<comment type="caution">
    <text evidence="2">The sequence shown here is derived from an EMBL/GenBank/DDBJ whole genome shotgun (WGS) entry which is preliminary data.</text>
</comment>
<dbReference type="PANTHER" id="PTHR12110">
    <property type="entry name" value="HYDROXYPYRUVATE ISOMERASE"/>
    <property type="match status" value="1"/>
</dbReference>
<dbReference type="Proteomes" id="UP001597326">
    <property type="component" value="Unassembled WGS sequence"/>
</dbReference>
<keyword evidence="3" id="KW-1185">Reference proteome</keyword>
<dbReference type="PANTHER" id="PTHR12110:SF53">
    <property type="entry name" value="BLR5974 PROTEIN"/>
    <property type="match status" value="1"/>
</dbReference>
<dbReference type="Pfam" id="PF01261">
    <property type="entry name" value="AP_endonuc_2"/>
    <property type="match status" value="1"/>
</dbReference>
<evidence type="ECO:0000313" key="3">
    <source>
        <dbReference type="Proteomes" id="UP001597326"/>
    </source>
</evidence>
<sequence>MWTLTGFADEISDDFGEQLSLLKQLGVTHLEFRSAWGTNILLLSREQLDEAKRMLDEAGIKVSSIGSPIGKILVDDDFEEHLDAMRHAVEVARFFDTRYIRIFSFFIPQGSDPDSHREEVLRRMRVITEIAEQAGITLLHENEKDIYGDIPRRCVDVLEGVGSPHLRAILDPANYVQCGVDPLAEAYPVIRPHLEYMHLKDAVANTPDVVPVGEGDGHVPEILHQLHESGWDGFLSIEPHLGDYTEWGAMSGPELWTKAHTALVGLLQAEGIEYR</sequence>
<reference evidence="3" key="1">
    <citation type="journal article" date="2019" name="Int. J. Syst. Evol. Microbiol.">
        <title>The Global Catalogue of Microorganisms (GCM) 10K type strain sequencing project: providing services to taxonomists for standard genome sequencing and annotation.</title>
        <authorList>
            <consortium name="The Broad Institute Genomics Platform"/>
            <consortium name="The Broad Institute Genome Sequencing Center for Infectious Disease"/>
            <person name="Wu L."/>
            <person name="Ma J."/>
        </authorList>
    </citation>
    <scope>NUCLEOTIDE SEQUENCE [LARGE SCALE GENOMIC DNA]</scope>
    <source>
        <strain evidence="3">CAIM 431</strain>
    </source>
</reference>
<dbReference type="Gene3D" id="3.20.20.150">
    <property type="entry name" value="Divalent-metal-dependent TIM barrel enzymes"/>
    <property type="match status" value="1"/>
</dbReference>
<feature type="domain" description="Xylose isomerase-like TIM barrel" evidence="1">
    <location>
        <begin position="21"/>
        <end position="240"/>
    </location>
</feature>
<dbReference type="GO" id="GO:0016853">
    <property type="term" value="F:isomerase activity"/>
    <property type="evidence" value="ECO:0007669"/>
    <property type="project" value="UniProtKB-KW"/>
</dbReference>
<organism evidence="2 3">
    <name type="scientific">Luteococcus peritonei</name>
    <dbReference type="NCBI Taxonomy" id="88874"/>
    <lineage>
        <taxon>Bacteria</taxon>
        <taxon>Bacillati</taxon>
        <taxon>Actinomycetota</taxon>
        <taxon>Actinomycetes</taxon>
        <taxon>Propionibacteriales</taxon>
        <taxon>Propionibacteriaceae</taxon>
        <taxon>Luteococcus</taxon>
    </lineage>
</organism>
<dbReference type="EMBL" id="JBHUFZ010000032">
    <property type="protein sequence ID" value="MFD1891264.1"/>
    <property type="molecule type" value="Genomic_DNA"/>
</dbReference>